<dbReference type="AlphaFoldDB" id="A0A291BAI7"/>
<dbReference type="KEGG" id="elux:BTN50_1521"/>
<dbReference type="PANTHER" id="PTHR30124:SF0">
    <property type="entry name" value="MEMBRANE-BOUND LYTIC MUREIN TRANSGLYCOSYLASE A"/>
    <property type="match status" value="1"/>
</dbReference>
<reference evidence="8" key="1">
    <citation type="submission" date="2017-04" db="EMBL/GenBank/DDBJ databases">
        <title>Genome evolution of the luminous symbionts of deep sea anglerfish.</title>
        <authorList>
            <person name="Hendry T.A."/>
        </authorList>
    </citation>
    <scope>NUCLEOTIDE SEQUENCE [LARGE SCALE GENOMIC DNA]</scope>
</reference>
<evidence type="ECO:0000313" key="8">
    <source>
        <dbReference type="Proteomes" id="UP000218160"/>
    </source>
</evidence>
<dbReference type="InterPro" id="IPR036908">
    <property type="entry name" value="RlpA-like_sf"/>
</dbReference>
<evidence type="ECO:0000256" key="5">
    <source>
        <dbReference type="ARBA" id="ARBA00030918"/>
    </source>
</evidence>
<dbReference type="PANTHER" id="PTHR30124">
    <property type="entry name" value="MEMBRANE-BOUND LYTIC MUREIN TRANSGLYCOSYLASE A"/>
    <property type="match status" value="1"/>
</dbReference>
<dbReference type="GO" id="GO:0009253">
    <property type="term" value="P:peptidoglycan catabolic process"/>
    <property type="evidence" value="ECO:0007669"/>
    <property type="project" value="TreeGrafter"/>
</dbReference>
<evidence type="ECO:0000256" key="4">
    <source>
        <dbReference type="ARBA" id="ARBA00023316"/>
    </source>
</evidence>
<dbReference type="InterPro" id="IPR005300">
    <property type="entry name" value="MltA_B"/>
</dbReference>
<dbReference type="InterPro" id="IPR026044">
    <property type="entry name" value="MltA"/>
</dbReference>
<evidence type="ECO:0000259" key="6">
    <source>
        <dbReference type="SMART" id="SM00925"/>
    </source>
</evidence>
<dbReference type="GO" id="GO:0008933">
    <property type="term" value="F:peptidoglycan lytic transglycosylase activity"/>
    <property type="evidence" value="ECO:0007669"/>
    <property type="project" value="TreeGrafter"/>
</dbReference>
<proteinExistence type="predicted"/>
<dbReference type="GO" id="GO:0009254">
    <property type="term" value="P:peptidoglycan turnover"/>
    <property type="evidence" value="ECO:0007669"/>
    <property type="project" value="InterPro"/>
</dbReference>
<dbReference type="GO" id="GO:0071555">
    <property type="term" value="P:cell wall organization"/>
    <property type="evidence" value="ECO:0007669"/>
    <property type="project" value="UniProtKB-KW"/>
</dbReference>
<feature type="domain" description="Lytic transglycosylase MltA" evidence="6">
    <location>
        <begin position="139"/>
        <end position="272"/>
    </location>
</feature>
<comment type="catalytic activity">
    <reaction evidence="1">
        <text>Exolytic cleavage of the (1-&gt;4)-beta-glycosidic linkage between N-acetylmuramic acid (MurNAc) and N-acetylglucosamine (GlcNAc) residues in peptidoglycan, from either the reducing or the non-reducing ends of the peptidoglycan chains, with concomitant formation of a 1,6-anhydrobond in the MurNAc residue.</text>
        <dbReference type="EC" id="4.2.2.n1"/>
    </reaction>
</comment>
<protein>
    <recommendedName>
        <fullName evidence="2">peptidoglycan lytic exotransglycosylase</fullName>
        <ecNumber evidence="2">4.2.2.n1</ecNumber>
    </recommendedName>
    <alternativeName>
        <fullName evidence="5">Murein hydrolase A</fullName>
    </alternativeName>
</protein>
<dbReference type="EC" id="4.2.2.n1" evidence="2"/>
<evidence type="ECO:0000256" key="3">
    <source>
        <dbReference type="ARBA" id="ARBA00023239"/>
    </source>
</evidence>
<dbReference type="SUPFAM" id="SSF50685">
    <property type="entry name" value="Barwin-like endoglucanases"/>
    <property type="match status" value="1"/>
</dbReference>
<accession>A0A291BAI7</accession>
<dbReference type="CDD" id="cd22785">
    <property type="entry name" value="DPBB_MltA-like"/>
    <property type="match status" value="1"/>
</dbReference>
<dbReference type="Proteomes" id="UP000218160">
    <property type="component" value="Chromosome 1"/>
</dbReference>
<gene>
    <name evidence="7" type="ORF">BTN50_1521</name>
</gene>
<dbReference type="Gene3D" id="2.40.240.50">
    <property type="entry name" value="Barwin-like endoglucanases"/>
    <property type="match status" value="1"/>
</dbReference>
<dbReference type="Pfam" id="PF03562">
    <property type="entry name" value="MltA"/>
    <property type="match status" value="1"/>
</dbReference>
<dbReference type="NCBIfam" id="NF008366">
    <property type="entry name" value="PRK11162.1"/>
    <property type="match status" value="1"/>
</dbReference>
<name>A0A291BAI7_9GAMM</name>
<dbReference type="CDD" id="cd14668">
    <property type="entry name" value="mlta_B"/>
    <property type="match status" value="1"/>
</dbReference>
<dbReference type="GO" id="GO:0019867">
    <property type="term" value="C:outer membrane"/>
    <property type="evidence" value="ECO:0007669"/>
    <property type="project" value="InterPro"/>
</dbReference>
<sequence>MQKILVSVTLLNMFSPSGFNVNYTFYTVSFALLLVGCNQPTDRGQQYIDGGFNNVLNPVTFIASDKPHDYLRFLAQLEKVEIQSPLLSRSNQPLYNGVKIWLSESGEPTALTDYGIKLEQMGGSDGEGNVLFTGYFSPVIEMRHQADTVFRYPMYAFPTCVERCPTREEVYNGALDGLGLELGYSASLIDNFIMEIQGSGFIHFDNRDQLEYFAYGGKNGHPYVSIGKVLIERGLVSREKMSLKAIKDWVSMQDETSVIELLNQNPSYIFFLPKQSAPVTGTAGIPLLPYTSVAADKNFLPMGTILMAEVPQLNEEGDWNGKHVLKLLLALDTGSAVKENHLDLYHGIGKAAGIKAGYHKHFGRVWKLTKPIVDVKSDEAITHDKQNITFKNVVNSASTLTLPM</sequence>
<evidence type="ECO:0000256" key="1">
    <source>
        <dbReference type="ARBA" id="ARBA00001420"/>
    </source>
</evidence>
<dbReference type="GO" id="GO:0004553">
    <property type="term" value="F:hydrolase activity, hydrolyzing O-glycosyl compounds"/>
    <property type="evidence" value="ECO:0007669"/>
    <property type="project" value="InterPro"/>
</dbReference>
<evidence type="ECO:0000313" key="7">
    <source>
        <dbReference type="EMBL" id="ATF09994.1"/>
    </source>
</evidence>
<dbReference type="Pfam" id="PF06725">
    <property type="entry name" value="3D"/>
    <property type="match status" value="1"/>
</dbReference>
<dbReference type="Gene3D" id="2.40.40.10">
    <property type="entry name" value="RlpA-like domain"/>
    <property type="match status" value="1"/>
</dbReference>
<evidence type="ECO:0000256" key="2">
    <source>
        <dbReference type="ARBA" id="ARBA00012587"/>
    </source>
</evidence>
<keyword evidence="3" id="KW-0456">Lyase</keyword>
<dbReference type="InterPro" id="IPR010611">
    <property type="entry name" value="3D_dom"/>
</dbReference>
<keyword evidence="4" id="KW-0961">Cell wall biogenesis/degradation</keyword>
<keyword evidence="8" id="KW-1185">Reference proteome</keyword>
<dbReference type="EMBL" id="CP020660">
    <property type="protein sequence ID" value="ATF09994.1"/>
    <property type="molecule type" value="Genomic_DNA"/>
</dbReference>
<dbReference type="SMART" id="SM00925">
    <property type="entry name" value="MltA"/>
    <property type="match status" value="1"/>
</dbReference>
<organism evidence="7 8">
    <name type="scientific">Candidatus Enterovibrio altilux</name>
    <dbReference type="NCBI Taxonomy" id="1927128"/>
    <lineage>
        <taxon>Bacteria</taxon>
        <taxon>Pseudomonadati</taxon>
        <taxon>Pseudomonadota</taxon>
        <taxon>Gammaproteobacteria</taxon>
        <taxon>Vibrionales</taxon>
        <taxon>Vibrionaceae</taxon>
        <taxon>Enterovibrio</taxon>
    </lineage>
</organism>